<dbReference type="Proteomes" id="UP000589036">
    <property type="component" value="Unassembled WGS sequence"/>
</dbReference>
<proteinExistence type="predicted"/>
<keyword evidence="1" id="KW-0418">Kinase</keyword>
<dbReference type="AlphaFoldDB" id="A0A852TZ34"/>
<dbReference type="Pfam" id="PF13581">
    <property type="entry name" value="HATPase_c_2"/>
    <property type="match status" value="1"/>
</dbReference>
<dbReference type="PANTHER" id="PTHR35526">
    <property type="entry name" value="ANTI-SIGMA-F FACTOR RSBW-RELATED"/>
    <property type="match status" value="1"/>
</dbReference>
<gene>
    <name evidence="3" type="ORF">HDA32_004369</name>
</gene>
<feature type="domain" description="Histidine kinase/HSP90-like ATPase" evidence="2">
    <location>
        <begin position="62"/>
        <end position="167"/>
    </location>
</feature>
<dbReference type="InterPro" id="IPR050267">
    <property type="entry name" value="Anti-sigma-factor_SerPK"/>
</dbReference>
<evidence type="ECO:0000256" key="1">
    <source>
        <dbReference type="ARBA" id="ARBA00022527"/>
    </source>
</evidence>
<reference evidence="3 4" key="1">
    <citation type="submission" date="2020-07" db="EMBL/GenBank/DDBJ databases">
        <title>Sequencing the genomes of 1000 actinobacteria strains.</title>
        <authorList>
            <person name="Klenk H.-P."/>
        </authorList>
    </citation>
    <scope>NUCLEOTIDE SEQUENCE [LARGE SCALE GENOMIC DNA]</scope>
    <source>
        <strain evidence="3 4">CXB654</strain>
    </source>
</reference>
<dbReference type="CDD" id="cd16936">
    <property type="entry name" value="HATPase_RsbW-like"/>
    <property type="match status" value="1"/>
</dbReference>
<accession>A0A852TZ34</accession>
<dbReference type="SUPFAM" id="SSF55874">
    <property type="entry name" value="ATPase domain of HSP90 chaperone/DNA topoisomerase II/histidine kinase"/>
    <property type="match status" value="1"/>
</dbReference>
<name>A0A852TZ34_9ACTN</name>
<protein>
    <submittedName>
        <fullName evidence="3">Anti-sigma regulatory factor (Ser/Thr protein kinase)</fullName>
    </submittedName>
</protein>
<dbReference type="InterPro" id="IPR036890">
    <property type="entry name" value="HATPase_C_sf"/>
</dbReference>
<organism evidence="3 4">
    <name type="scientific">Spinactinospora alkalitolerans</name>
    <dbReference type="NCBI Taxonomy" id="687207"/>
    <lineage>
        <taxon>Bacteria</taxon>
        <taxon>Bacillati</taxon>
        <taxon>Actinomycetota</taxon>
        <taxon>Actinomycetes</taxon>
        <taxon>Streptosporangiales</taxon>
        <taxon>Nocardiopsidaceae</taxon>
        <taxon>Spinactinospora</taxon>
    </lineage>
</organism>
<evidence type="ECO:0000259" key="2">
    <source>
        <dbReference type="Pfam" id="PF13581"/>
    </source>
</evidence>
<comment type="caution">
    <text evidence="3">The sequence shown here is derived from an EMBL/GenBank/DDBJ whole genome shotgun (WGS) entry which is preliminary data.</text>
</comment>
<dbReference type="InterPro" id="IPR003594">
    <property type="entry name" value="HATPase_dom"/>
</dbReference>
<dbReference type="EMBL" id="JACCCC010000001">
    <property type="protein sequence ID" value="NYE49249.1"/>
    <property type="molecule type" value="Genomic_DNA"/>
</dbReference>
<evidence type="ECO:0000313" key="3">
    <source>
        <dbReference type="EMBL" id="NYE49249.1"/>
    </source>
</evidence>
<keyword evidence="1" id="KW-0723">Serine/threonine-protein kinase</keyword>
<dbReference type="PANTHER" id="PTHR35526:SF3">
    <property type="entry name" value="ANTI-SIGMA-F FACTOR RSBW"/>
    <property type="match status" value="1"/>
</dbReference>
<keyword evidence="4" id="KW-1185">Reference proteome</keyword>
<sequence>MTGHSAQESVRRTSGWEWTSSAALNASIPQSWWLPALQHGALRWEAHRGPASHDSTSWSLEPDYGAVKVARELAMAVLREWGMSRMAGDVELVVSELVTNALRHAGVRAFDAPGCENVIQLSMMRRGGELICAVRDGSDQLPAQREPDFMAESGRGLHLVACFSRSWGAVPTVPDGKFVWALFT</sequence>
<dbReference type="RefSeq" id="WP_312863277.1">
    <property type="nucleotide sequence ID" value="NZ_BAAAYY010000031.1"/>
</dbReference>
<keyword evidence="1" id="KW-0808">Transferase</keyword>
<dbReference type="Gene3D" id="3.30.565.10">
    <property type="entry name" value="Histidine kinase-like ATPase, C-terminal domain"/>
    <property type="match status" value="1"/>
</dbReference>
<dbReference type="GO" id="GO:0004674">
    <property type="term" value="F:protein serine/threonine kinase activity"/>
    <property type="evidence" value="ECO:0007669"/>
    <property type="project" value="UniProtKB-KW"/>
</dbReference>
<evidence type="ECO:0000313" key="4">
    <source>
        <dbReference type="Proteomes" id="UP000589036"/>
    </source>
</evidence>